<accession>A0A246K428</accession>
<dbReference type="PANTHER" id="PTHR24220:SF659">
    <property type="entry name" value="TRANSPORTER, PUTATIVE-RELATED"/>
    <property type="match status" value="1"/>
</dbReference>
<dbReference type="PROSITE" id="PS00211">
    <property type="entry name" value="ABC_TRANSPORTER_1"/>
    <property type="match status" value="1"/>
</dbReference>
<keyword evidence="2" id="KW-0067">ATP-binding</keyword>
<evidence type="ECO:0000259" key="3">
    <source>
        <dbReference type="PROSITE" id="PS50893"/>
    </source>
</evidence>
<dbReference type="GO" id="GO:0022857">
    <property type="term" value="F:transmembrane transporter activity"/>
    <property type="evidence" value="ECO:0007669"/>
    <property type="project" value="TreeGrafter"/>
</dbReference>
<dbReference type="AlphaFoldDB" id="A0A246K428"/>
<dbReference type="InterPro" id="IPR003593">
    <property type="entry name" value="AAA+_ATPase"/>
</dbReference>
<dbReference type="GO" id="GO:0016887">
    <property type="term" value="F:ATP hydrolysis activity"/>
    <property type="evidence" value="ECO:0007669"/>
    <property type="project" value="InterPro"/>
</dbReference>
<dbReference type="OrthoDB" id="9802264at2"/>
<keyword evidence="5" id="KW-1185">Reference proteome</keyword>
<dbReference type="PANTHER" id="PTHR24220">
    <property type="entry name" value="IMPORT ATP-BINDING PROTEIN"/>
    <property type="match status" value="1"/>
</dbReference>
<evidence type="ECO:0000313" key="5">
    <source>
        <dbReference type="Proteomes" id="UP000197097"/>
    </source>
</evidence>
<feature type="domain" description="ABC transporter" evidence="3">
    <location>
        <begin position="4"/>
        <end position="240"/>
    </location>
</feature>
<dbReference type="InterPro" id="IPR017871">
    <property type="entry name" value="ABC_transporter-like_CS"/>
</dbReference>
<comment type="caution">
    <text evidence="4">The sequence shown here is derived from an EMBL/GenBank/DDBJ whole genome shotgun (WGS) entry which is preliminary data.</text>
</comment>
<proteinExistence type="predicted"/>
<gene>
    <name evidence="4" type="ORF">CDQ91_06245</name>
</gene>
<dbReference type="InterPro" id="IPR003439">
    <property type="entry name" value="ABC_transporter-like_ATP-bd"/>
</dbReference>
<dbReference type="SMART" id="SM00382">
    <property type="entry name" value="AAA"/>
    <property type="match status" value="1"/>
</dbReference>
<dbReference type="Pfam" id="PF00005">
    <property type="entry name" value="ABC_tran"/>
    <property type="match status" value="1"/>
</dbReference>
<dbReference type="InterPro" id="IPR015854">
    <property type="entry name" value="ABC_transpr_LolD-like"/>
</dbReference>
<dbReference type="PROSITE" id="PS50893">
    <property type="entry name" value="ABC_TRANSPORTER_2"/>
    <property type="match status" value="1"/>
</dbReference>
<keyword evidence="1" id="KW-0547">Nucleotide-binding</keyword>
<evidence type="ECO:0000313" key="4">
    <source>
        <dbReference type="EMBL" id="OWR00346.1"/>
    </source>
</evidence>
<sequence>MIDVRIIDLSLRHPGGAEALANVSLDIPAGQFCAVLGASGAGKSTLLRVLAEITAPSTGSMLYCGAPSDTALRRRIGLIPQDFALCGRASVARNVMAVADIALWRSFIGLYPQSERARAARLLAALGLEETHLARRADSLSGGQQQRVAIARALLHRPAIILADEPVSSLDPATGEATLALLRNEARDLGATLICSLHQPDLARRFADRIILLDAGRIVFDGTPAKFDGDITRPRLLAVGQ</sequence>
<dbReference type="Proteomes" id="UP000197097">
    <property type="component" value="Unassembled WGS sequence"/>
</dbReference>
<dbReference type="RefSeq" id="WP_088471838.1">
    <property type="nucleotide sequence ID" value="NZ_NISJ01000002.1"/>
</dbReference>
<evidence type="ECO:0000256" key="1">
    <source>
        <dbReference type="ARBA" id="ARBA00022741"/>
    </source>
</evidence>
<dbReference type="GO" id="GO:0005524">
    <property type="term" value="F:ATP binding"/>
    <property type="evidence" value="ECO:0007669"/>
    <property type="project" value="UniProtKB-KW"/>
</dbReference>
<evidence type="ECO:0000256" key="2">
    <source>
        <dbReference type="ARBA" id="ARBA00022840"/>
    </source>
</evidence>
<name>A0A246K428_9SPHN</name>
<dbReference type="InterPro" id="IPR027417">
    <property type="entry name" value="P-loop_NTPase"/>
</dbReference>
<protein>
    <submittedName>
        <fullName evidence="4">Phosphonate ABC transporter</fullName>
    </submittedName>
</protein>
<dbReference type="SUPFAM" id="SSF52540">
    <property type="entry name" value="P-loop containing nucleoside triphosphate hydrolases"/>
    <property type="match status" value="1"/>
</dbReference>
<dbReference type="EMBL" id="NISJ01000002">
    <property type="protein sequence ID" value="OWR00346.1"/>
    <property type="molecule type" value="Genomic_DNA"/>
</dbReference>
<dbReference type="GO" id="GO:0005886">
    <property type="term" value="C:plasma membrane"/>
    <property type="evidence" value="ECO:0007669"/>
    <property type="project" value="TreeGrafter"/>
</dbReference>
<organism evidence="4 5">
    <name type="scientific">Sphingopyxis witflariensis</name>
    <dbReference type="NCBI Taxonomy" id="173675"/>
    <lineage>
        <taxon>Bacteria</taxon>
        <taxon>Pseudomonadati</taxon>
        <taxon>Pseudomonadota</taxon>
        <taxon>Alphaproteobacteria</taxon>
        <taxon>Sphingomonadales</taxon>
        <taxon>Sphingomonadaceae</taxon>
        <taxon>Sphingopyxis</taxon>
    </lineage>
</organism>
<dbReference type="Gene3D" id="3.40.50.300">
    <property type="entry name" value="P-loop containing nucleotide triphosphate hydrolases"/>
    <property type="match status" value="1"/>
</dbReference>
<reference evidence="4 5" key="1">
    <citation type="journal article" date="2002" name="Int. J. Syst. Evol. Microbiol.">
        <title>Sphingopyxis witflariensis sp. nov., isolated from activated sludge.</title>
        <authorList>
            <person name="Kampfer P."/>
            <person name="Witzenberger R."/>
            <person name="Denner E.B."/>
            <person name="Busse H.J."/>
            <person name="Neef A."/>
        </authorList>
    </citation>
    <scope>NUCLEOTIDE SEQUENCE [LARGE SCALE GENOMIC DNA]</scope>
    <source>
        <strain evidence="4 5">DSM 14551</strain>
    </source>
</reference>